<name>A0A918AVB0_9ACTN</name>
<keyword evidence="2" id="KW-1185">Reference proteome</keyword>
<dbReference type="AlphaFoldDB" id="A0A918AVB0"/>
<protein>
    <recommendedName>
        <fullName evidence="3">CopG family transcriptional regulator</fullName>
    </recommendedName>
</protein>
<sequence length="92" mass="10024">MGMKSPRAGTTENISVSMPAELVSELRSRTGRRGLSGYITEAVRHQLAMDGLAEIVASHEEEHGTLTEQEIEAARRELFGEEDAQNVERGAA</sequence>
<reference evidence="1" key="2">
    <citation type="submission" date="2020-09" db="EMBL/GenBank/DDBJ databases">
        <authorList>
            <person name="Sun Q."/>
            <person name="Ohkuma M."/>
        </authorList>
    </citation>
    <scope>NUCLEOTIDE SEQUENCE</scope>
    <source>
        <strain evidence="1">JCM 4335</strain>
    </source>
</reference>
<accession>A0A918AVB0</accession>
<organism evidence="1 2">
    <name type="scientific">Streptomyces roseolilacinus</name>
    <dbReference type="NCBI Taxonomy" id="66904"/>
    <lineage>
        <taxon>Bacteria</taxon>
        <taxon>Bacillati</taxon>
        <taxon>Actinomycetota</taxon>
        <taxon>Actinomycetes</taxon>
        <taxon>Kitasatosporales</taxon>
        <taxon>Streptomycetaceae</taxon>
        <taxon>Streptomyces</taxon>
    </lineage>
</organism>
<gene>
    <name evidence="1" type="ORF">GCM10010249_04070</name>
</gene>
<evidence type="ECO:0000313" key="1">
    <source>
        <dbReference type="EMBL" id="GGP89441.1"/>
    </source>
</evidence>
<reference evidence="1" key="1">
    <citation type="journal article" date="2014" name="Int. J. Syst. Evol. Microbiol.">
        <title>Complete genome sequence of Corynebacterium casei LMG S-19264T (=DSM 44701T), isolated from a smear-ripened cheese.</title>
        <authorList>
            <consortium name="US DOE Joint Genome Institute (JGI-PGF)"/>
            <person name="Walter F."/>
            <person name="Albersmeier A."/>
            <person name="Kalinowski J."/>
            <person name="Ruckert C."/>
        </authorList>
    </citation>
    <scope>NUCLEOTIDE SEQUENCE</scope>
    <source>
        <strain evidence="1">JCM 4335</strain>
    </source>
</reference>
<proteinExistence type="predicted"/>
<evidence type="ECO:0008006" key="3">
    <source>
        <dbReference type="Google" id="ProtNLM"/>
    </source>
</evidence>
<dbReference type="EMBL" id="BMSV01000001">
    <property type="protein sequence ID" value="GGP89441.1"/>
    <property type="molecule type" value="Genomic_DNA"/>
</dbReference>
<dbReference type="Proteomes" id="UP000654123">
    <property type="component" value="Unassembled WGS sequence"/>
</dbReference>
<evidence type="ECO:0000313" key="2">
    <source>
        <dbReference type="Proteomes" id="UP000654123"/>
    </source>
</evidence>
<comment type="caution">
    <text evidence="1">The sequence shown here is derived from an EMBL/GenBank/DDBJ whole genome shotgun (WGS) entry which is preliminary data.</text>
</comment>